<keyword evidence="3" id="KW-0936">Ethylene signaling pathway</keyword>
<gene>
    <name evidence="6" type="ORF">DCAR_0729068</name>
</gene>
<dbReference type="GO" id="GO:0003700">
    <property type="term" value="F:DNA-binding transcription factor activity"/>
    <property type="evidence" value="ECO:0007669"/>
    <property type="project" value="InterPro"/>
</dbReference>
<dbReference type="Pfam" id="PF04873">
    <property type="entry name" value="EIN3_DNA-bd"/>
    <property type="match status" value="1"/>
</dbReference>
<dbReference type="Proteomes" id="UP000077755">
    <property type="component" value="Chromosome 7"/>
</dbReference>
<comment type="subcellular location">
    <subcellularLocation>
        <location evidence="1">Nucleus</location>
    </subcellularLocation>
</comment>
<evidence type="ECO:0000256" key="2">
    <source>
        <dbReference type="ARBA" id="ARBA00009416"/>
    </source>
</evidence>
<sequence>MGDSEGINFYGNLGFLRAPVGEGGVVLESEHEKIRDDDSSDEEIDVNELQKRMWRDRILLQRLKAKKGKEVLDSAKQRWSQEQARRKKMSRAQDGILKYMLEMMEVCNAQGFVYGIIPEKGKPVIGASDNLRAWWKDKVKFDRNGPAAIAKYQADNSILGKYEDLGLSNPTSDYDVDGVEDIQKIDVEKYRPRDANLLDLGTAEGLKNRSIVPPLAPFKGELADGVIEFVPKINPPSNAPLIAMGKDDHQLGFYDRNLKNNHQISCPRRIDSSQGLSVQTLQINNVGTSAFSMPSAQLNPTDHLLKNPAHGDDYAVGLPDDGKKMISELMSFYDSHIYHNQVPDNGNLNILGDRIYQNQNLNNGDLNILGDHVHQNQNLCSGDLNILGDNDLQQQTFKLDDNLFGQGTVMGGNISEETNMPLNQSVFPSTDFQFGQHEVYDSIFDSSPNENPLVQFSSPSNLAATDYDVDSFPEHDGSLWKGWGSSFDGGLE</sequence>
<dbReference type="InterPro" id="IPR006957">
    <property type="entry name" value="EIN3"/>
</dbReference>
<evidence type="ECO:0000313" key="7">
    <source>
        <dbReference type="Proteomes" id="UP000077755"/>
    </source>
</evidence>
<evidence type="ECO:0000256" key="1">
    <source>
        <dbReference type="ARBA" id="ARBA00004123"/>
    </source>
</evidence>
<dbReference type="PANTHER" id="PTHR33305:SF30">
    <property type="entry name" value="ETHYLENE INSENSITIVE 3-LIKE 3 PROTEIN"/>
    <property type="match status" value="1"/>
</dbReference>
<dbReference type="InterPro" id="IPR023278">
    <property type="entry name" value="Ethylene_insens-like_DNA-bd"/>
</dbReference>
<dbReference type="GO" id="GO:0005634">
    <property type="term" value="C:nucleus"/>
    <property type="evidence" value="ECO:0007669"/>
    <property type="project" value="UniProtKB-SubCell"/>
</dbReference>
<dbReference type="EMBL" id="CP093349">
    <property type="protein sequence ID" value="WOH09610.1"/>
    <property type="molecule type" value="Genomic_DNA"/>
</dbReference>
<reference evidence="6" key="2">
    <citation type="submission" date="2022-03" db="EMBL/GenBank/DDBJ databases">
        <title>Draft title - Genomic analysis of global carrot germplasm unveils the trajectory of domestication and the origin of high carotenoid orange carrot.</title>
        <authorList>
            <person name="Iorizzo M."/>
            <person name="Ellison S."/>
            <person name="Senalik D."/>
            <person name="Macko-Podgorni A."/>
            <person name="Grzebelus D."/>
            <person name="Bostan H."/>
            <person name="Rolling W."/>
            <person name="Curaba J."/>
            <person name="Simon P."/>
        </authorList>
    </citation>
    <scope>NUCLEOTIDE SEQUENCE</scope>
    <source>
        <tissue evidence="6">Leaf</tissue>
    </source>
</reference>
<dbReference type="GO" id="GO:0009873">
    <property type="term" value="P:ethylene-activated signaling pathway"/>
    <property type="evidence" value="ECO:0007669"/>
    <property type="project" value="UniProtKB-KW"/>
</dbReference>
<dbReference type="InterPro" id="IPR047091">
    <property type="entry name" value="EIN3-like_DNA-bd"/>
</dbReference>
<dbReference type="FunFam" id="1.10.3180.10:FF:000002">
    <property type="entry name" value="Ethylene insensitive 3-like 1"/>
    <property type="match status" value="1"/>
</dbReference>
<evidence type="ECO:0000256" key="3">
    <source>
        <dbReference type="ARBA" id="ARBA00022745"/>
    </source>
</evidence>
<keyword evidence="4" id="KW-0539">Nucleus</keyword>
<accession>A0AAF0XKU2</accession>
<reference evidence="6" key="1">
    <citation type="journal article" date="2016" name="Nat. Genet.">
        <title>A high-quality carrot genome assembly provides new insights into carotenoid accumulation and asterid genome evolution.</title>
        <authorList>
            <person name="Iorizzo M."/>
            <person name="Ellison S."/>
            <person name="Senalik D."/>
            <person name="Zeng P."/>
            <person name="Satapoomin P."/>
            <person name="Huang J."/>
            <person name="Bowman M."/>
            <person name="Iovene M."/>
            <person name="Sanseverino W."/>
            <person name="Cavagnaro P."/>
            <person name="Yildiz M."/>
            <person name="Macko-Podgorni A."/>
            <person name="Moranska E."/>
            <person name="Grzebelus E."/>
            <person name="Grzebelus D."/>
            <person name="Ashrafi H."/>
            <person name="Zheng Z."/>
            <person name="Cheng S."/>
            <person name="Spooner D."/>
            <person name="Van Deynze A."/>
            <person name="Simon P."/>
        </authorList>
    </citation>
    <scope>NUCLEOTIDE SEQUENCE</scope>
    <source>
        <tissue evidence="6">Leaf</tissue>
    </source>
</reference>
<dbReference type="PANTHER" id="PTHR33305">
    <property type="entry name" value="ETHYLENE INSENSITIVE 3-LIKE 2 PROTEIN"/>
    <property type="match status" value="1"/>
</dbReference>
<dbReference type="AlphaFoldDB" id="A0AAF0XKU2"/>
<comment type="similarity">
    <text evidence="2">Belongs to the EIN3 family.</text>
</comment>
<organism evidence="6 7">
    <name type="scientific">Daucus carota subsp. sativus</name>
    <name type="common">Carrot</name>
    <dbReference type="NCBI Taxonomy" id="79200"/>
    <lineage>
        <taxon>Eukaryota</taxon>
        <taxon>Viridiplantae</taxon>
        <taxon>Streptophyta</taxon>
        <taxon>Embryophyta</taxon>
        <taxon>Tracheophyta</taxon>
        <taxon>Spermatophyta</taxon>
        <taxon>Magnoliopsida</taxon>
        <taxon>eudicotyledons</taxon>
        <taxon>Gunneridae</taxon>
        <taxon>Pentapetalae</taxon>
        <taxon>asterids</taxon>
        <taxon>campanulids</taxon>
        <taxon>Apiales</taxon>
        <taxon>Apiaceae</taxon>
        <taxon>Apioideae</taxon>
        <taxon>Scandiceae</taxon>
        <taxon>Daucinae</taxon>
        <taxon>Daucus</taxon>
        <taxon>Daucus sect. Daucus</taxon>
    </lineage>
</organism>
<feature type="domain" description="Ethylene insensitive 3-like DNA-binding" evidence="5">
    <location>
        <begin position="48"/>
        <end position="165"/>
    </location>
</feature>
<keyword evidence="7" id="KW-1185">Reference proteome</keyword>
<dbReference type="Gene3D" id="1.10.3180.10">
    <property type="entry name" value="DNA-binding domain of EIN3-like"/>
    <property type="match status" value="1"/>
</dbReference>
<proteinExistence type="inferred from homology"/>
<evidence type="ECO:0000259" key="5">
    <source>
        <dbReference type="Pfam" id="PF04873"/>
    </source>
</evidence>
<evidence type="ECO:0000256" key="4">
    <source>
        <dbReference type="ARBA" id="ARBA00023242"/>
    </source>
</evidence>
<evidence type="ECO:0000313" key="6">
    <source>
        <dbReference type="EMBL" id="WOH09610.1"/>
    </source>
</evidence>
<dbReference type="GO" id="GO:0003677">
    <property type="term" value="F:DNA binding"/>
    <property type="evidence" value="ECO:0007669"/>
    <property type="project" value="TreeGrafter"/>
</dbReference>
<protein>
    <recommendedName>
        <fullName evidence="5">Ethylene insensitive 3-like DNA-binding domain-containing protein</fullName>
    </recommendedName>
</protein>
<name>A0AAF0XKU2_DAUCS</name>